<dbReference type="PANTHER" id="PTHR10625:SF31">
    <property type="entry name" value="HISTONE DEACETYLASE DOMAIN-CONTAINING PROTEIN"/>
    <property type="match status" value="1"/>
</dbReference>
<evidence type="ECO:0000313" key="4">
    <source>
        <dbReference type="EMBL" id="TMI88179.1"/>
    </source>
</evidence>
<gene>
    <name evidence="4" type="ORF">E6H00_13565</name>
</gene>
<name>A0A537JXA9_9BACT</name>
<dbReference type="Proteomes" id="UP000318509">
    <property type="component" value="Unassembled WGS sequence"/>
</dbReference>
<dbReference type="GO" id="GO:0005737">
    <property type="term" value="C:cytoplasm"/>
    <property type="evidence" value="ECO:0007669"/>
    <property type="project" value="TreeGrafter"/>
</dbReference>
<dbReference type="EMBL" id="VBAK01000144">
    <property type="protein sequence ID" value="TMI88179.1"/>
    <property type="molecule type" value="Genomic_DNA"/>
</dbReference>
<evidence type="ECO:0000256" key="2">
    <source>
        <dbReference type="SAM" id="MobiDB-lite"/>
    </source>
</evidence>
<feature type="domain" description="Histone deacetylase" evidence="3">
    <location>
        <begin position="52"/>
        <end position="337"/>
    </location>
</feature>
<dbReference type="GO" id="GO:0004407">
    <property type="term" value="F:histone deacetylase activity"/>
    <property type="evidence" value="ECO:0007669"/>
    <property type="project" value="TreeGrafter"/>
</dbReference>
<feature type="compositionally biased region" description="Basic and acidic residues" evidence="2">
    <location>
        <begin position="11"/>
        <end position="32"/>
    </location>
</feature>
<protein>
    <submittedName>
        <fullName evidence="4">Histone deacetylase</fullName>
    </submittedName>
</protein>
<dbReference type="InterPro" id="IPR023696">
    <property type="entry name" value="Ureohydrolase_dom_sf"/>
</dbReference>
<dbReference type="AlphaFoldDB" id="A0A537JXA9"/>
<dbReference type="CDD" id="cd09992">
    <property type="entry name" value="HDAC_classII"/>
    <property type="match status" value="1"/>
</dbReference>
<reference evidence="4 5" key="1">
    <citation type="journal article" date="2019" name="Nat. Microbiol.">
        <title>Mediterranean grassland soil C-N compound turnover is dependent on rainfall and depth, and is mediated by genomically divergent microorganisms.</title>
        <authorList>
            <person name="Diamond S."/>
            <person name="Andeer P.F."/>
            <person name="Li Z."/>
            <person name="Crits-Christoph A."/>
            <person name="Burstein D."/>
            <person name="Anantharaman K."/>
            <person name="Lane K.R."/>
            <person name="Thomas B.C."/>
            <person name="Pan C."/>
            <person name="Northen T.R."/>
            <person name="Banfield J.F."/>
        </authorList>
    </citation>
    <scope>NUCLEOTIDE SEQUENCE [LARGE SCALE GENOMIC DNA]</scope>
    <source>
        <strain evidence="4">NP_3</strain>
    </source>
</reference>
<dbReference type="PRINTS" id="PR01270">
    <property type="entry name" value="HDASUPER"/>
</dbReference>
<accession>A0A537JXA9</accession>
<comment type="caution">
    <text evidence="4">The sequence shown here is derived from an EMBL/GenBank/DDBJ whole genome shotgun (WGS) entry which is preliminary data.</text>
</comment>
<dbReference type="InterPro" id="IPR000286">
    <property type="entry name" value="HDACs"/>
</dbReference>
<proteinExistence type="inferred from homology"/>
<dbReference type="Pfam" id="PF00850">
    <property type="entry name" value="Hist_deacetyl"/>
    <property type="match status" value="1"/>
</dbReference>
<evidence type="ECO:0000259" key="3">
    <source>
        <dbReference type="Pfam" id="PF00850"/>
    </source>
</evidence>
<organism evidence="4 5">
    <name type="scientific">Candidatus Segetimicrobium genomatis</name>
    <dbReference type="NCBI Taxonomy" id="2569760"/>
    <lineage>
        <taxon>Bacteria</taxon>
        <taxon>Bacillati</taxon>
        <taxon>Candidatus Sysuimicrobiota</taxon>
        <taxon>Candidatus Sysuimicrobiia</taxon>
        <taxon>Candidatus Sysuimicrobiales</taxon>
        <taxon>Candidatus Segetimicrobiaceae</taxon>
        <taxon>Candidatus Segetimicrobium</taxon>
    </lineage>
</organism>
<dbReference type="GO" id="GO:0040029">
    <property type="term" value="P:epigenetic regulation of gene expression"/>
    <property type="evidence" value="ECO:0007669"/>
    <property type="project" value="TreeGrafter"/>
</dbReference>
<dbReference type="InterPro" id="IPR023801">
    <property type="entry name" value="His_deacetylse_dom"/>
</dbReference>
<feature type="region of interest" description="Disordered" evidence="2">
    <location>
        <begin position="1"/>
        <end position="35"/>
    </location>
</feature>
<dbReference type="InterPro" id="IPR037138">
    <property type="entry name" value="His_deacetylse_dom_sf"/>
</dbReference>
<dbReference type="SUPFAM" id="SSF52768">
    <property type="entry name" value="Arginase/deacetylase"/>
    <property type="match status" value="1"/>
</dbReference>
<dbReference type="PANTHER" id="PTHR10625">
    <property type="entry name" value="HISTONE DEACETYLASE HDAC1-RELATED"/>
    <property type="match status" value="1"/>
</dbReference>
<evidence type="ECO:0000256" key="1">
    <source>
        <dbReference type="ARBA" id="ARBA00005947"/>
    </source>
</evidence>
<sequence length="377" mass="39405">MTAAAAPDCAESDRRASRTPPDDHGGGDDAPAHRPALIMHPECRQHVPPSGHPERPGRLDAIEALLRRTPLWEACEHPSPERAGEDALARVHTRAYVAQVRGLSAAGGGDLDHDTPVGPVSYAAARRAAGAALLAVDAVAGRPGGVAVALVRPPGHHAGESLGRGFCVFNNAALAARHALETHGLARVFILDWDVHHGNGTQEIFVRDPAVVFCSLHQEAWYPGTGAIDETGEGPAEGTKINIPLPAGVGDGGYRHLFEEVVVPLLRAVAPPLVLISAGYDAHHADPLGGMLMTAAGFGDLARLVREAAGSTPIAALLEGGYDLDGLSFSVAATLEGLTGIDPRIAEPKRDVQEAPFAVAAARARAVRRVIGEYWEV</sequence>
<comment type="similarity">
    <text evidence="1">Belongs to the histone deacetylase family.</text>
</comment>
<evidence type="ECO:0000313" key="5">
    <source>
        <dbReference type="Proteomes" id="UP000318509"/>
    </source>
</evidence>
<dbReference type="Gene3D" id="3.40.800.20">
    <property type="entry name" value="Histone deacetylase domain"/>
    <property type="match status" value="1"/>
</dbReference>